<dbReference type="GO" id="GO:0003677">
    <property type="term" value="F:DNA binding"/>
    <property type="evidence" value="ECO:0007669"/>
    <property type="project" value="InterPro"/>
</dbReference>
<keyword evidence="8" id="KW-1185">Reference proteome</keyword>
<evidence type="ECO:0000256" key="1">
    <source>
        <dbReference type="ARBA" id="ARBA00022723"/>
    </source>
</evidence>
<dbReference type="SMART" id="SM00906">
    <property type="entry name" value="Fungal_trans"/>
    <property type="match status" value="1"/>
</dbReference>
<sequence>MATVGNGQVLPGTAPQSMSPTSRPRKRKRPKVPSDQRQRATVACSSCRRLKEKCDGHVPCERCLKYGRHCESASSEARSHTTPQSKDAEPSSDERTRHLEYIARHFLGDIPLSDERLRRLVANLQAEQTASATRKRAEDDNAPALDGEHFTVMSVDSNTAHYSGEFSHWNFSQRLKQQVDKRLREASLDVRMSAPVEYWRANHLKSRNSSMRNILQSLPPNDVAVFLARMYFQYAQTNTFFVEEAWLLQRLEALYLPGIVLSADDSTWICSTLMVLAVGSQFAHMHDAQTASVDGSSFESAADAVGISFYQMAAELIPDMIAEASVNSVQAFLLLAHYTLPLDTYGLAYTYLGLALKMAIQNGMHRKYTGNDLDVGTVEFRNRLWWTTYRLEKRIGILHGRPTSISSSEVDAEYPSDHSVSLAAEASSNRILENASTKLTDWLGDIAFVIHMIGRSPNRLRRAYLERLLQVRQQYLGWWREVNHSGSVTGPTRSVAHLILCHHLNMVFLGRPFMFNDKRSSSKSALTGKQAPGDNFTSQLEGLAKDAVESAEQIVTVCQALERSVGLARASYVEFSSCRAAVLVLLAACLNESSKELRDALARGMGCIKAMSTANLSTRSEASILAAIEAAISRLDNRRNSDKTSDTDETLSTFKTWAARFQPASVEHIDLNLDASASFLPSEADDNFDTFDWNMLEGGSIDFGDLALHHFDEAFSIATGPQENNFLSAQRLGR</sequence>
<dbReference type="InterPro" id="IPR051127">
    <property type="entry name" value="Fungal_SecMet_Regulators"/>
</dbReference>
<dbReference type="PROSITE" id="PS00463">
    <property type="entry name" value="ZN2_CY6_FUNGAL_1"/>
    <property type="match status" value="1"/>
</dbReference>
<keyword evidence="2" id="KW-0805">Transcription regulation</keyword>
<evidence type="ECO:0000256" key="2">
    <source>
        <dbReference type="ARBA" id="ARBA00023015"/>
    </source>
</evidence>
<feature type="compositionally biased region" description="Polar residues" evidence="5">
    <location>
        <begin position="73"/>
        <end position="85"/>
    </location>
</feature>
<dbReference type="PROSITE" id="PS50048">
    <property type="entry name" value="ZN2_CY6_FUNGAL_2"/>
    <property type="match status" value="1"/>
</dbReference>
<keyword evidence="1" id="KW-0479">Metal-binding</keyword>
<feature type="region of interest" description="Disordered" evidence="5">
    <location>
        <begin position="73"/>
        <end position="94"/>
    </location>
</feature>
<organism evidence="7 8">
    <name type="scientific">Pseudocercospora eumusae</name>
    <dbReference type="NCBI Taxonomy" id="321146"/>
    <lineage>
        <taxon>Eukaryota</taxon>
        <taxon>Fungi</taxon>
        <taxon>Dikarya</taxon>
        <taxon>Ascomycota</taxon>
        <taxon>Pezizomycotina</taxon>
        <taxon>Dothideomycetes</taxon>
        <taxon>Dothideomycetidae</taxon>
        <taxon>Mycosphaerellales</taxon>
        <taxon>Mycosphaerellaceae</taxon>
        <taxon>Pseudocercospora</taxon>
    </lineage>
</organism>
<keyword evidence="3" id="KW-0804">Transcription</keyword>
<evidence type="ECO:0000313" key="8">
    <source>
        <dbReference type="Proteomes" id="UP000070133"/>
    </source>
</evidence>
<evidence type="ECO:0000259" key="6">
    <source>
        <dbReference type="PROSITE" id="PS50048"/>
    </source>
</evidence>
<gene>
    <name evidence="7" type="ORF">AC578_2375</name>
</gene>
<dbReference type="OrthoDB" id="3266505at2759"/>
<protein>
    <recommendedName>
        <fullName evidence="6">Zn(2)-C6 fungal-type domain-containing protein</fullName>
    </recommendedName>
</protein>
<evidence type="ECO:0000256" key="5">
    <source>
        <dbReference type="SAM" id="MobiDB-lite"/>
    </source>
</evidence>
<name>A0A139HXD4_9PEZI</name>
<dbReference type="GO" id="GO:0008270">
    <property type="term" value="F:zinc ion binding"/>
    <property type="evidence" value="ECO:0007669"/>
    <property type="project" value="InterPro"/>
</dbReference>
<evidence type="ECO:0000256" key="4">
    <source>
        <dbReference type="ARBA" id="ARBA00023242"/>
    </source>
</evidence>
<dbReference type="CDD" id="cd00067">
    <property type="entry name" value="GAL4"/>
    <property type="match status" value="1"/>
</dbReference>
<feature type="domain" description="Zn(2)-C6 fungal-type" evidence="6">
    <location>
        <begin position="43"/>
        <end position="70"/>
    </location>
</feature>
<dbReference type="Pfam" id="PF00172">
    <property type="entry name" value="Zn_clus"/>
    <property type="match status" value="1"/>
</dbReference>
<dbReference type="InterPro" id="IPR001138">
    <property type="entry name" value="Zn2Cys6_DnaBD"/>
</dbReference>
<dbReference type="Gene3D" id="4.10.240.10">
    <property type="entry name" value="Zn(2)-C6 fungal-type DNA-binding domain"/>
    <property type="match status" value="1"/>
</dbReference>
<dbReference type="PANTHER" id="PTHR47424:SF6">
    <property type="entry name" value="PROLINE UTILIZATION TRANS-ACTIVATOR"/>
    <property type="match status" value="1"/>
</dbReference>
<accession>A0A139HXD4</accession>
<reference evidence="7 8" key="1">
    <citation type="submission" date="2015-07" db="EMBL/GenBank/DDBJ databases">
        <title>Comparative genomics of the Sigatoka disease complex on banana suggests a link between parallel evolutionary changes in Pseudocercospora fijiensis and Pseudocercospora eumusae and increased virulence on the banana host.</title>
        <authorList>
            <person name="Chang T.-C."/>
            <person name="Salvucci A."/>
            <person name="Crous P.W."/>
            <person name="Stergiopoulos I."/>
        </authorList>
    </citation>
    <scope>NUCLEOTIDE SEQUENCE [LARGE SCALE GENOMIC DNA]</scope>
    <source>
        <strain evidence="7 8">CBS 114824</strain>
    </source>
</reference>
<feature type="region of interest" description="Disordered" evidence="5">
    <location>
        <begin position="1"/>
        <end position="42"/>
    </location>
</feature>
<dbReference type="STRING" id="321146.A0A139HXD4"/>
<dbReference type="AlphaFoldDB" id="A0A139HXD4"/>
<dbReference type="Proteomes" id="UP000070133">
    <property type="component" value="Unassembled WGS sequence"/>
</dbReference>
<evidence type="ECO:0000256" key="3">
    <source>
        <dbReference type="ARBA" id="ARBA00023163"/>
    </source>
</evidence>
<dbReference type="InterPro" id="IPR036864">
    <property type="entry name" value="Zn2-C6_fun-type_DNA-bd_sf"/>
</dbReference>
<dbReference type="SUPFAM" id="SSF57701">
    <property type="entry name" value="Zn2/Cys6 DNA-binding domain"/>
    <property type="match status" value="1"/>
</dbReference>
<dbReference type="CDD" id="cd12148">
    <property type="entry name" value="fungal_TF_MHR"/>
    <property type="match status" value="1"/>
</dbReference>
<dbReference type="InterPro" id="IPR007219">
    <property type="entry name" value="XnlR_reg_dom"/>
</dbReference>
<dbReference type="EMBL" id="LFZN01000003">
    <property type="protein sequence ID" value="KXT07131.1"/>
    <property type="molecule type" value="Genomic_DNA"/>
</dbReference>
<dbReference type="Pfam" id="PF04082">
    <property type="entry name" value="Fungal_trans"/>
    <property type="match status" value="1"/>
</dbReference>
<dbReference type="PANTHER" id="PTHR47424">
    <property type="entry name" value="REGULATORY PROTEIN GAL4"/>
    <property type="match status" value="1"/>
</dbReference>
<proteinExistence type="predicted"/>
<comment type="caution">
    <text evidence="7">The sequence shown here is derived from an EMBL/GenBank/DDBJ whole genome shotgun (WGS) entry which is preliminary data.</text>
</comment>
<keyword evidence="4" id="KW-0539">Nucleus</keyword>
<dbReference type="GO" id="GO:0006351">
    <property type="term" value="P:DNA-templated transcription"/>
    <property type="evidence" value="ECO:0007669"/>
    <property type="project" value="InterPro"/>
</dbReference>
<evidence type="ECO:0000313" key="7">
    <source>
        <dbReference type="EMBL" id="KXT07131.1"/>
    </source>
</evidence>
<dbReference type="SMART" id="SM00066">
    <property type="entry name" value="GAL4"/>
    <property type="match status" value="1"/>
</dbReference>
<dbReference type="GO" id="GO:0000981">
    <property type="term" value="F:DNA-binding transcription factor activity, RNA polymerase II-specific"/>
    <property type="evidence" value="ECO:0007669"/>
    <property type="project" value="InterPro"/>
</dbReference>